<dbReference type="GO" id="GO:0006511">
    <property type="term" value="P:ubiquitin-dependent protein catabolic process"/>
    <property type="evidence" value="ECO:0007669"/>
    <property type="project" value="TreeGrafter"/>
</dbReference>
<dbReference type="Gene3D" id="3.30.40.10">
    <property type="entry name" value="Zinc/RING finger domain, C3HC4 (zinc finger)"/>
    <property type="match status" value="1"/>
</dbReference>
<dbReference type="GO" id="GO:0016567">
    <property type="term" value="P:protein ubiquitination"/>
    <property type="evidence" value="ECO:0007669"/>
    <property type="project" value="TreeGrafter"/>
</dbReference>
<evidence type="ECO:0000256" key="2">
    <source>
        <dbReference type="ARBA" id="ARBA00022771"/>
    </source>
</evidence>
<dbReference type="PANTHER" id="PTHR16079:SF4">
    <property type="entry name" value="E3 UBIQUITIN-PROTEIN LIGASE CHFR"/>
    <property type="match status" value="1"/>
</dbReference>
<dbReference type="InterPro" id="IPR018957">
    <property type="entry name" value="Znf_C3HC4_RING-type"/>
</dbReference>
<keyword evidence="3" id="KW-0862">Zinc</keyword>
<name>A0AAD4QQ57_9AGAM</name>
<dbReference type="GO" id="GO:0008270">
    <property type="term" value="F:zinc ion binding"/>
    <property type="evidence" value="ECO:0007669"/>
    <property type="project" value="UniProtKB-KW"/>
</dbReference>
<evidence type="ECO:0000259" key="5">
    <source>
        <dbReference type="PROSITE" id="PS50089"/>
    </source>
</evidence>
<reference evidence="6" key="1">
    <citation type="journal article" date="2022" name="New Phytol.">
        <title>Evolutionary transition to the ectomycorrhizal habit in the genomes of a hyperdiverse lineage of mushroom-forming fungi.</title>
        <authorList>
            <person name="Looney B."/>
            <person name="Miyauchi S."/>
            <person name="Morin E."/>
            <person name="Drula E."/>
            <person name="Courty P.E."/>
            <person name="Kohler A."/>
            <person name="Kuo A."/>
            <person name="LaButti K."/>
            <person name="Pangilinan J."/>
            <person name="Lipzen A."/>
            <person name="Riley R."/>
            <person name="Andreopoulos W."/>
            <person name="He G."/>
            <person name="Johnson J."/>
            <person name="Nolan M."/>
            <person name="Tritt A."/>
            <person name="Barry K.W."/>
            <person name="Grigoriev I.V."/>
            <person name="Nagy L.G."/>
            <person name="Hibbett D."/>
            <person name="Henrissat B."/>
            <person name="Matheny P.B."/>
            <person name="Labbe J."/>
            <person name="Martin F.M."/>
        </authorList>
    </citation>
    <scope>NUCLEOTIDE SEQUENCE</scope>
    <source>
        <strain evidence="6">BPL690</strain>
    </source>
</reference>
<dbReference type="InterPro" id="IPR052256">
    <property type="entry name" value="E3_ubiquitin-ligase_CHFR"/>
</dbReference>
<dbReference type="Pfam" id="PF00097">
    <property type="entry name" value="zf-C3HC4"/>
    <property type="match status" value="1"/>
</dbReference>
<keyword evidence="7" id="KW-1185">Reference proteome</keyword>
<dbReference type="GO" id="GO:0005634">
    <property type="term" value="C:nucleus"/>
    <property type="evidence" value="ECO:0007669"/>
    <property type="project" value="TreeGrafter"/>
</dbReference>
<proteinExistence type="predicted"/>
<keyword evidence="2 4" id="KW-0863">Zinc-finger</keyword>
<dbReference type="EMBL" id="WTXG01000007">
    <property type="protein sequence ID" value="KAI0304462.1"/>
    <property type="molecule type" value="Genomic_DNA"/>
</dbReference>
<dbReference type="InterPro" id="IPR013083">
    <property type="entry name" value="Znf_RING/FYVE/PHD"/>
</dbReference>
<feature type="domain" description="RING-type" evidence="5">
    <location>
        <begin position="77"/>
        <end position="117"/>
    </location>
</feature>
<dbReference type="GO" id="GO:0004842">
    <property type="term" value="F:ubiquitin-protein transferase activity"/>
    <property type="evidence" value="ECO:0007669"/>
    <property type="project" value="TreeGrafter"/>
</dbReference>
<dbReference type="PROSITE" id="PS50089">
    <property type="entry name" value="ZF_RING_2"/>
    <property type="match status" value="1"/>
</dbReference>
<sequence>MSRPSHPIDYPFDLNFPTIAEPSSLAEPSGALVTLKRRASSAFDIRGDNSRKRLKEVPPLTRLQTHKRPLSSRELLCGCCSALLYRPVIVYPCQHYFCGSCCLLWVRNGGTNCPACRTISTNVSPSRVLQVMIDVLLRANPSRARTDREKQQADEIYRPGLPFRIPTPREASPEPTIPQSGEYARPCPHCVLGNRYGWQCPNPVPDPTSDPEHAWPMDEGSPPGHACCGNCENLLAIQAPTTTKCDMCQVFFCGIGVQHRCVAVPLANAHPHGMSDIGDLIQSTEVYECFDGNAVEIVQHILAQPRKFAPLIELDLFVDVHSVSPGPEPGLDAPRQRICRMCATEVLLYGLKDWWVRERKKGFLDASIAERPDCLDGPTCRRQKEHGKAS</sequence>
<dbReference type="SUPFAM" id="SSF57850">
    <property type="entry name" value="RING/U-box"/>
    <property type="match status" value="1"/>
</dbReference>
<gene>
    <name evidence="6" type="ORF">B0F90DRAFT_1809281</name>
</gene>
<protein>
    <recommendedName>
        <fullName evidence="5">RING-type domain-containing protein</fullName>
    </recommendedName>
</protein>
<evidence type="ECO:0000313" key="6">
    <source>
        <dbReference type="EMBL" id="KAI0304462.1"/>
    </source>
</evidence>
<evidence type="ECO:0000256" key="4">
    <source>
        <dbReference type="PROSITE-ProRule" id="PRU00175"/>
    </source>
</evidence>
<keyword evidence="1" id="KW-0479">Metal-binding</keyword>
<evidence type="ECO:0000256" key="1">
    <source>
        <dbReference type="ARBA" id="ARBA00022723"/>
    </source>
</evidence>
<dbReference type="Proteomes" id="UP001203297">
    <property type="component" value="Unassembled WGS sequence"/>
</dbReference>
<dbReference type="AlphaFoldDB" id="A0AAD4QQ57"/>
<evidence type="ECO:0000256" key="3">
    <source>
        <dbReference type="ARBA" id="ARBA00022833"/>
    </source>
</evidence>
<organism evidence="6 7">
    <name type="scientific">Multifurca ochricompacta</name>
    <dbReference type="NCBI Taxonomy" id="376703"/>
    <lineage>
        <taxon>Eukaryota</taxon>
        <taxon>Fungi</taxon>
        <taxon>Dikarya</taxon>
        <taxon>Basidiomycota</taxon>
        <taxon>Agaricomycotina</taxon>
        <taxon>Agaricomycetes</taxon>
        <taxon>Russulales</taxon>
        <taxon>Russulaceae</taxon>
        <taxon>Multifurca</taxon>
    </lineage>
</organism>
<comment type="caution">
    <text evidence="6">The sequence shown here is derived from an EMBL/GenBank/DDBJ whole genome shotgun (WGS) entry which is preliminary data.</text>
</comment>
<evidence type="ECO:0000313" key="7">
    <source>
        <dbReference type="Proteomes" id="UP001203297"/>
    </source>
</evidence>
<dbReference type="PANTHER" id="PTHR16079">
    <property type="entry name" value="UBIQUITIN LIGASE PROTEIN CHFR"/>
    <property type="match status" value="1"/>
</dbReference>
<dbReference type="InterPro" id="IPR001841">
    <property type="entry name" value="Znf_RING"/>
</dbReference>
<accession>A0AAD4QQ57</accession>